<sequence length="257" mass="28445">MKTIVLTGGANGIGRAIVEQMADQVNLYVMDIDEEAGKRVTEKLATKNLHFFYGDLAEKSHLDDFIGFVRKQTEKIDGIIHNAAINHGGLVSQASLEDFMEVLRVNVGTAYYLTQQFEPCLSQEASIILLSSTRNHQSMPNDESYSSSKGALLSLTHAMANSLKGKARVNAISPGWIDTISDQSYEERDALSHEDLSQHLVNRVGNPLDIVHMVDYLLDAQKSGFITGQEFVVDGGMSKQMVYHGENGWVYETDAHH</sequence>
<gene>
    <name evidence="3" type="ORF">GCM10008932_00510</name>
</gene>
<evidence type="ECO:0000313" key="4">
    <source>
        <dbReference type="Proteomes" id="UP001501166"/>
    </source>
</evidence>
<name>A0ABP3GT56_9LACT</name>
<dbReference type="PANTHER" id="PTHR24321">
    <property type="entry name" value="DEHYDROGENASES, SHORT CHAIN"/>
    <property type="match status" value="1"/>
</dbReference>
<dbReference type="PANTHER" id="PTHR24321:SF8">
    <property type="entry name" value="ESTRADIOL 17-BETA-DEHYDROGENASE 8-RELATED"/>
    <property type="match status" value="1"/>
</dbReference>
<reference evidence="4" key="1">
    <citation type="journal article" date="2019" name="Int. J. Syst. Evol. Microbiol.">
        <title>The Global Catalogue of Microorganisms (GCM) 10K type strain sequencing project: providing services to taxonomists for standard genome sequencing and annotation.</title>
        <authorList>
            <consortium name="The Broad Institute Genomics Platform"/>
            <consortium name="The Broad Institute Genome Sequencing Center for Infectious Disease"/>
            <person name="Wu L."/>
            <person name="Ma J."/>
        </authorList>
    </citation>
    <scope>NUCLEOTIDE SEQUENCE [LARGE SCALE GENOMIC DNA]</scope>
    <source>
        <strain evidence="4">JCM 12662</strain>
    </source>
</reference>
<evidence type="ECO:0000313" key="3">
    <source>
        <dbReference type="EMBL" id="GAA0351232.1"/>
    </source>
</evidence>
<dbReference type="InterPro" id="IPR002347">
    <property type="entry name" value="SDR_fam"/>
</dbReference>
<dbReference type="Pfam" id="PF13561">
    <property type="entry name" value="adh_short_C2"/>
    <property type="match status" value="1"/>
</dbReference>
<organism evidence="3 4">
    <name type="scientific">Alkalibacterium iburiense</name>
    <dbReference type="NCBI Taxonomy" id="290589"/>
    <lineage>
        <taxon>Bacteria</taxon>
        <taxon>Bacillati</taxon>
        <taxon>Bacillota</taxon>
        <taxon>Bacilli</taxon>
        <taxon>Lactobacillales</taxon>
        <taxon>Carnobacteriaceae</taxon>
        <taxon>Alkalibacterium</taxon>
    </lineage>
</organism>
<dbReference type="InterPro" id="IPR020904">
    <property type="entry name" value="Sc_DH/Rdtase_CS"/>
</dbReference>
<dbReference type="Proteomes" id="UP001501166">
    <property type="component" value="Unassembled WGS sequence"/>
</dbReference>
<accession>A0ABP3GT56</accession>
<dbReference type="InterPro" id="IPR036291">
    <property type="entry name" value="NAD(P)-bd_dom_sf"/>
</dbReference>
<dbReference type="PROSITE" id="PS00061">
    <property type="entry name" value="ADH_SHORT"/>
    <property type="match status" value="1"/>
</dbReference>
<proteinExistence type="inferred from homology"/>
<dbReference type="RefSeq" id="WP_343752794.1">
    <property type="nucleotide sequence ID" value="NZ_BAAACW010000006.1"/>
</dbReference>
<dbReference type="EMBL" id="BAAACW010000006">
    <property type="protein sequence ID" value="GAA0351232.1"/>
    <property type="molecule type" value="Genomic_DNA"/>
</dbReference>
<dbReference type="SUPFAM" id="SSF51735">
    <property type="entry name" value="NAD(P)-binding Rossmann-fold domains"/>
    <property type="match status" value="1"/>
</dbReference>
<evidence type="ECO:0000256" key="2">
    <source>
        <dbReference type="ARBA" id="ARBA00023002"/>
    </source>
</evidence>
<dbReference type="Gene3D" id="3.40.50.720">
    <property type="entry name" value="NAD(P)-binding Rossmann-like Domain"/>
    <property type="match status" value="1"/>
</dbReference>
<comment type="caution">
    <text evidence="3">The sequence shown here is derived from an EMBL/GenBank/DDBJ whole genome shotgun (WGS) entry which is preliminary data.</text>
</comment>
<protein>
    <submittedName>
        <fullName evidence="3">Glucose 1-dehydrogenase</fullName>
    </submittedName>
</protein>
<evidence type="ECO:0000256" key="1">
    <source>
        <dbReference type="ARBA" id="ARBA00006484"/>
    </source>
</evidence>
<comment type="similarity">
    <text evidence="1">Belongs to the short-chain dehydrogenases/reductases (SDR) family.</text>
</comment>
<keyword evidence="4" id="KW-1185">Reference proteome</keyword>
<keyword evidence="2" id="KW-0560">Oxidoreductase</keyword>
<dbReference type="PRINTS" id="PR00081">
    <property type="entry name" value="GDHRDH"/>
</dbReference>